<reference evidence="13 14" key="1">
    <citation type="submission" date="2024-09" db="EMBL/GenBank/DDBJ databases">
        <title>Chromosome-scale assembly of Riccia sorocarpa.</title>
        <authorList>
            <person name="Paukszto L."/>
        </authorList>
    </citation>
    <scope>NUCLEOTIDE SEQUENCE [LARGE SCALE GENOMIC DNA]</scope>
    <source>
        <strain evidence="13">LP-2024</strain>
        <tissue evidence="13">Aerial parts of the thallus</tissue>
    </source>
</reference>
<proteinExistence type="inferred from homology"/>
<feature type="transmembrane region" description="Helical" evidence="11">
    <location>
        <begin position="684"/>
        <end position="704"/>
    </location>
</feature>
<feature type="transmembrane region" description="Helical" evidence="11">
    <location>
        <begin position="889"/>
        <end position="911"/>
    </location>
</feature>
<dbReference type="InterPro" id="IPR002591">
    <property type="entry name" value="Phosphodiest/P_Trfase"/>
</dbReference>
<dbReference type="Pfam" id="PF19316">
    <property type="entry name" value="PIGO_PIGG"/>
    <property type="match status" value="1"/>
</dbReference>
<feature type="domain" description="GPI ethanolamine phosphate transferase 2 C-terminal" evidence="12">
    <location>
        <begin position="806"/>
        <end position="985"/>
    </location>
</feature>
<dbReference type="AlphaFoldDB" id="A0ABD3IFX1"/>
<keyword evidence="4" id="KW-0337">GPI-anchor biosynthesis</keyword>
<dbReference type="InterPro" id="IPR037674">
    <property type="entry name" value="PIG-G_N"/>
</dbReference>
<evidence type="ECO:0000256" key="2">
    <source>
        <dbReference type="ARBA" id="ARBA00004687"/>
    </source>
</evidence>
<comment type="pathway">
    <text evidence="2">Glycolipid biosynthesis; glycosylphosphatidylinositol-anchor biosynthesis.</text>
</comment>
<sequence length="1018" mass="112507">MASVFLKFATLGSLALLVQMVGLVLFVLGFFPVKPTLDGNSGPESFSPACEFDSSQKVDEPVDTYGDDSRVESVGFPAKYDRLVFMVIDGLPAEFVLGRDGKPPARDLQLAMPYTQNLLATGSALGYHAKAAPPTVTMPRLKAMTSGAIAGFLDVAYNFNTKELLEDNLIDQLARAGWQMVMLGDETWLKLFPNRFHRLDGVNSFYVKDTVEVDNNVTRHLDVELEKDDWKLLVLHYLGLDHVGHIGGRSSPLMVSKLREMDTIITRIHQTVLSRDPQSLLVVVSDHGMTDGGNHGGATYQETDALALFISKSSSDLKLGAAPEASPNSRPSDNEAYQVDLVPTLALLLGVPIPKNSVGALLPPLFSSLTPKLQLRALELNSWQLLRIMRKRSPRSRCISDMCGEVELINVNQSASSSESGDDADKFCRRLNLALVKHNYWAQNGEKTRDFEEAKEAYLHFLQPTSVWLARGSTQKLFGLVVTGASLLLISTVLFLTGVFQLSKKTSGSFSSQSGRSIQAASPLLKLVAIGEVCLHSASFGSSSFVEEEQFTWHFMLSTLFVVLLRDSCQQFNPGNKLRIVGSGSSNRVPAGRHKTIESQSGGQFQATTSKRTVKEVLQICLLLTFARTLRSWHRSGVNWAHLPDVAKTLENSHPAVTACIRAACLLIITMLCRWLVPKSLPRFVRRVTKACLTLTAVLIYIYYTCDFLRAAAISEAWRIEPWATISAQGIYLLLGATFLSAFTLFPWLIICNSGTESPSRFQEKEGAFYVMSLQEEPGTEFFLENGVRRSMDAVGTVFVSCWCLLQLLLQQPVNAAPLTILLLQLLLTVTLFRTAQGSFPRWTSVLTLHWLGASGHFGLGNSNTLATVDVAGAYIGLSSHSTLLSGTLAFFITYGSPLLYMQGLLLSVHQKKLETRKDDLELRQRWLMEDLLLPCYLPLAMNSVVLTVFTGVLYLMQDHLFIWSVFSPKYLYVVATTICTYLGTLIFAAVGGYSFMVISKRMQRTKKGNKAETTKLE</sequence>
<accession>A0ABD3IFX1</accession>
<gene>
    <name evidence="13" type="ORF">R1sor_019134</name>
</gene>
<evidence type="ECO:0000256" key="8">
    <source>
        <dbReference type="ARBA" id="ARBA00022989"/>
    </source>
</evidence>
<keyword evidence="9 11" id="KW-0472">Membrane</keyword>
<evidence type="ECO:0000313" key="13">
    <source>
        <dbReference type="EMBL" id="KAL3701112.1"/>
    </source>
</evidence>
<feature type="transmembrane region" description="Helical" evidence="11">
    <location>
        <begin position="816"/>
        <end position="833"/>
    </location>
</feature>
<protein>
    <recommendedName>
        <fullName evidence="12">GPI ethanolamine phosphate transferase 2 C-terminal domain-containing protein</fullName>
    </recommendedName>
</protein>
<keyword evidence="6 11" id="KW-0812">Transmembrane</keyword>
<dbReference type="Gene3D" id="3.40.720.10">
    <property type="entry name" value="Alkaline Phosphatase, subunit A"/>
    <property type="match status" value="1"/>
</dbReference>
<comment type="subcellular location">
    <subcellularLocation>
        <location evidence="1">Endoplasmic reticulum membrane</location>
        <topology evidence="1">Multi-pass membrane protein</topology>
    </subcellularLocation>
</comment>
<feature type="transmembrane region" description="Helical" evidence="11">
    <location>
        <begin position="731"/>
        <end position="751"/>
    </location>
</feature>
<dbReference type="SUPFAM" id="SSF53649">
    <property type="entry name" value="Alkaline phosphatase-like"/>
    <property type="match status" value="1"/>
</dbReference>
<dbReference type="Pfam" id="PF01663">
    <property type="entry name" value="Phosphodiest"/>
    <property type="match status" value="1"/>
</dbReference>
<evidence type="ECO:0000256" key="1">
    <source>
        <dbReference type="ARBA" id="ARBA00004477"/>
    </source>
</evidence>
<organism evidence="13 14">
    <name type="scientific">Riccia sorocarpa</name>
    <dbReference type="NCBI Taxonomy" id="122646"/>
    <lineage>
        <taxon>Eukaryota</taxon>
        <taxon>Viridiplantae</taxon>
        <taxon>Streptophyta</taxon>
        <taxon>Embryophyta</taxon>
        <taxon>Marchantiophyta</taxon>
        <taxon>Marchantiopsida</taxon>
        <taxon>Marchantiidae</taxon>
        <taxon>Marchantiales</taxon>
        <taxon>Ricciaceae</taxon>
        <taxon>Riccia</taxon>
    </lineage>
</organism>
<dbReference type="InterPro" id="IPR045687">
    <property type="entry name" value="PIGG/GPI7_C"/>
</dbReference>
<keyword evidence="10" id="KW-0325">Glycoprotein</keyword>
<dbReference type="Proteomes" id="UP001633002">
    <property type="component" value="Unassembled WGS sequence"/>
</dbReference>
<dbReference type="InterPro" id="IPR017850">
    <property type="entry name" value="Alkaline_phosphatase_core_sf"/>
</dbReference>
<evidence type="ECO:0000256" key="7">
    <source>
        <dbReference type="ARBA" id="ARBA00022824"/>
    </source>
</evidence>
<evidence type="ECO:0000256" key="4">
    <source>
        <dbReference type="ARBA" id="ARBA00022502"/>
    </source>
</evidence>
<evidence type="ECO:0000313" key="14">
    <source>
        <dbReference type="Proteomes" id="UP001633002"/>
    </source>
</evidence>
<keyword evidence="5" id="KW-0808">Transferase</keyword>
<evidence type="ECO:0000256" key="6">
    <source>
        <dbReference type="ARBA" id="ARBA00022692"/>
    </source>
</evidence>
<feature type="transmembrane region" description="Helical" evidence="11">
    <location>
        <begin position="932"/>
        <end position="956"/>
    </location>
</feature>
<evidence type="ECO:0000259" key="12">
    <source>
        <dbReference type="Pfam" id="PF19316"/>
    </source>
</evidence>
<keyword evidence="7" id="KW-0256">Endoplasmic reticulum</keyword>
<dbReference type="GO" id="GO:0006506">
    <property type="term" value="P:GPI anchor biosynthetic process"/>
    <property type="evidence" value="ECO:0007669"/>
    <property type="project" value="UniProtKB-KW"/>
</dbReference>
<feature type="transmembrane region" description="Helical" evidence="11">
    <location>
        <begin position="971"/>
        <end position="999"/>
    </location>
</feature>
<feature type="transmembrane region" description="Helical" evidence="11">
    <location>
        <begin position="477"/>
        <end position="503"/>
    </location>
</feature>
<dbReference type="GO" id="GO:0005789">
    <property type="term" value="C:endoplasmic reticulum membrane"/>
    <property type="evidence" value="ECO:0007669"/>
    <property type="project" value="UniProtKB-SubCell"/>
</dbReference>
<dbReference type="PANTHER" id="PTHR23072:SF0">
    <property type="entry name" value="GPI ETHANOLAMINE PHOSPHATE TRANSFERASE 2"/>
    <property type="match status" value="1"/>
</dbReference>
<evidence type="ECO:0000256" key="11">
    <source>
        <dbReference type="SAM" id="Phobius"/>
    </source>
</evidence>
<evidence type="ECO:0000256" key="3">
    <source>
        <dbReference type="ARBA" id="ARBA00005315"/>
    </source>
</evidence>
<dbReference type="InterPro" id="IPR039527">
    <property type="entry name" value="PIGG/GPI7"/>
</dbReference>
<dbReference type="EMBL" id="JBJQOH010000001">
    <property type="protein sequence ID" value="KAL3701112.1"/>
    <property type="molecule type" value="Genomic_DNA"/>
</dbReference>
<name>A0ABD3IFX1_9MARC</name>
<evidence type="ECO:0000256" key="10">
    <source>
        <dbReference type="ARBA" id="ARBA00023180"/>
    </source>
</evidence>
<keyword evidence="14" id="KW-1185">Reference proteome</keyword>
<comment type="similarity">
    <text evidence="3">Belongs to the PIGG/PIGN/PIGO family. PIGG subfamily.</text>
</comment>
<dbReference type="GO" id="GO:0016740">
    <property type="term" value="F:transferase activity"/>
    <property type="evidence" value="ECO:0007669"/>
    <property type="project" value="UniProtKB-KW"/>
</dbReference>
<dbReference type="CDD" id="cd16024">
    <property type="entry name" value="GPI_EPT_2"/>
    <property type="match status" value="1"/>
</dbReference>
<comment type="caution">
    <text evidence="13">The sequence shown here is derived from an EMBL/GenBank/DDBJ whole genome shotgun (WGS) entry which is preliminary data.</text>
</comment>
<evidence type="ECO:0000256" key="9">
    <source>
        <dbReference type="ARBA" id="ARBA00023136"/>
    </source>
</evidence>
<keyword evidence="8 11" id="KW-1133">Transmembrane helix</keyword>
<dbReference type="PANTHER" id="PTHR23072">
    <property type="entry name" value="PHOSPHATIDYLINOSITOL GLYCAN-RELATED"/>
    <property type="match status" value="1"/>
</dbReference>
<evidence type="ECO:0000256" key="5">
    <source>
        <dbReference type="ARBA" id="ARBA00022679"/>
    </source>
</evidence>